<dbReference type="HOGENOM" id="CLU_055342_1_0_1"/>
<dbReference type="GO" id="GO:0030594">
    <property type="term" value="F:neurotransmitter receptor activity"/>
    <property type="evidence" value="ECO:0000318"/>
    <property type="project" value="GO_Central"/>
</dbReference>
<dbReference type="OrthoDB" id="6366087at2759"/>
<keyword evidence="7" id="KW-0675">Receptor</keyword>
<evidence type="ECO:0000256" key="8">
    <source>
        <dbReference type="ARBA" id="ARBA00023224"/>
    </source>
</evidence>
<feature type="transmembrane region" description="Helical" evidence="9">
    <location>
        <begin position="169"/>
        <end position="193"/>
    </location>
</feature>
<evidence type="ECO:0000256" key="4">
    <source>
        <dbReference type="ARBA" id="ARBA00022989"/>
    </source>
</evidence>
<dbReference type="GO" id="GO:0004993">
    <property type="term" value="F:G protein-coupled serotonin receptor activity"/>
    <property type="evidence" value="ECO:0000318"/>
    <property type="project" value="GO_Central"/>
</dbReference>
<name>E9H4V4_DAPPU</name>
<evidence type="ECO:0000313" key="11">
    <source>
        <dbReference type="EMBL" id="EFX73287.1"/>
    </source>
</evidence>
<dbReference type="InterPro" id="IPR017452">
    <property type="entry name" value="GPCR_Rhodpsn_7TM"/>
</dbReference>
<protein>
    <recommendedName>
        <fullName evidence="10">G-protein coupled receptors family 1 profile domain-containing protein</fullName>
    </recommendedName>
</protein>
<reference evidence="11 12" key="1">
    <citation type="journal article" date="2011" name="Science">
        <title>The ecoresponsive genome of Daphnia pulex.</title>
        <authorList>
            <person name="Colbourne J.K."/>
            <person name="Pfrender M.E."/>
            <person name="Gilbert D."/>
            <person name="Thomas W.K."/>
            <person name="Tucker A."/>
            <person name="Oakley T.H."/>
            <person name="Tokishita S."/>
            <person name="Aerts A."/>
            <person name="Arnold G.J."/>
            <person name="Basu M.K."/>
            <person name="Bauer D.J."/>
            <person name="Caceres C.E."/>
            <person name="Carmel L."/>
            <person name="Casola C."/>
            <person name="Choi J.H."/>
            <person name="Detter J.C."/>
            <person name="Dong Q."/>
            <person name="Dusheyko S."/>
            <person name="Eads B.D."/>
            <person name="Frohlich T."/>
            <person name="Geiler-Samerotte K.A."/>
            <person name="Gerlach D."/>
            <person name="Hatcher P."/>
            <person name="Jogdeo S."/>
            <person name="Krijgsveld J."/>
            <person name="Kriventseva E.V."/>
            <person name="Kultz D."/>
            <person name="Laforsch C."/>
            <person name="Lindquist E."/>
            <person name="Lopez J."/>
            <person name="Manak J.R."/>
            <person name="Muller J."/>
            <person name="Pangilinan J."/>
            <person name="Patwardhan R.P."/>
            <person name="Pitluck S."/>
            <person name="Pritham E.J."/>
            <person name="Rechtsteiner A."/>
            <person name="Rho M."/>
            <person name="Rogozin I.B."/>
            <person name="Sakarya O."/>
            <person name="Salamov A."/>
            <person name="Schaack S."/>
            <person name="Shapiro H."/>
            <person name="Shiga Y."/>
            <person name="Skalitzky C."/>
            <person name="Smith Z."/>
            <person name="Souvorov A."/>
            <person name="Sung W."/>
            <person name="Tang Z."/>
            <person name="Tsuchiya D."/>
            <person name="Tu H."/>
            <person name="Vos H."/>
            <person name="Wang M."/>
            <person name="Wolf Y.I."/>
            <person name="Yamagata H."/>
            <person name="Yamada T."/>
            <person name="Ye Y."/>
            <person name="Shaw J.R."/>
            <person name="Andrews J."/>
            <person name="Crease T.J."/>
            <person name="Tang H."/>
            <person name="Lucas S.M."/>
            <person name="Robertson H.M."/>
            <person name="Bork P."/>
            <person name="Koonin E.V."/>
            <person name="Zdobnov E.M."/>
            <person name="Grigoriev I.V."/>
            <person name="Lynch M."/>
            <person name="Boore J.L."/>
        </authorList>
    </citation>
    <scope>NUCLEOTIDE SEQUENCE [LARGE SCALE GENOMIC DNA]</scope>
</reference>
<keyword evidence="3 9" id="KW-0812">Transmembrane</keyword>
<feature type="transmembrane region" description="Helical" evidence="9">
    <location>
        <begin position="135"/>
        <end position="157"/>
    </location>
</feature>
<comment type="subcellular location">
    <subcellularLocation>
        <location evidence="1">Cell membrane</location>
        <topology evidence="1">Multi-pass membrane protein</topology>
    </subcellularLocation>
</comment>
<dbReference type="PANTHER" id="PTHR24249">
    <property type="entry name" value="HISTAMINE RECEPTOR-RELATED G-PROTEIN COUPLED RECEPTOR"/>
    <property type="match status" value="1"/>
</dbReference>
<feature type="transmembrane region" description="Helical" evidence="9">
    <location>
        <begin position="94"/>
        <end position="114"/>
    </location>
</feature>
<feature type="transmembrane region" description="Helical" evidence="9">
    <location>
        <begin position="253"/>
        <end position="276"/>
    </location>
</feature>
<feature type="transmembrane region" description="Helical" evidence="9">
    <location>
        <begin position="26"/>
        <end position="48"/>
    </location>
</feature>
<dbReference type="GO" id="GO:0005886">
    <property type="term" value="C:plasma membrane"/>
    <property type="evidence" value="ECO:0000318"/>
    <property type="project" value="GO_Central"/>
</dbReference>
<dbReference type="PROSITE" id="PS50262">
    <property type="entry name" value="G_PROTEIN_RECEP_F1_2"/>
    <property type="match status" value="1"/>
</dbReference>
<dbReference type="SUPFAM" id="SSF81321">
    <property type="entry name" value="Family A G protein-coupled receptor-like"/>
    <property type="match status" value="1"/>
</dbReference>
<dbReference type="PANTHER" id="PTHR24249:SF411">
    <property type="entry name" value="G-PROTEIN COUPLED RECEPTORS FAMILY 1 PROFILE DOMAIN-CONTAINING PROTEIN"/>
    <property type="match status" value="1"/>
</dbReference>
<dbReference type="AlphaFoldDB" id="E9H4V4"/>
<evidence type="ECO:0000256" key="9">
    <source>
        <dbReference type="SAM" id="Phobius"/>
    </source>
</evidence>
<dbReference type="PhylomeDB" id="E9H4V4"/>
<evidence type="ECO:0000256" key="6">
    <source>
        <dbReference type="ARBA" id="ARBA00023136"/>
    </source>
</evidence>
<keyword evidence="6 9" id="KW-0472">Membrane</keyword>
<proteinExistence type="predicted"/>
<sequence>MSHQGEVVLTATGEIQHPINVDTISVILKCLCCSIGIPLNSFIAVTITRLGRLGCRPRNFFLLGIILSHLSFFIPPAIELIYWALYPQESVCRAYVAAVVAPQGLLLTNMLLALTDRYLAINHPLLHRAKMTNRLAVYLILTCSTLTVFLMKFVYIVQLGTIRCEVWLAHVKMFVSVIISLFASCVVLNIIIYRQTKSLLRESRTLKVTRDEIREPSIANANANHQSTAVSPMRIHADRDKLSQMEMEATRTLVIAMASLCVMPCLALIFNASYFACRLISGPFACSSLVKIVPLVKELSLTPAIYGPIIFLARNKELRASS</sequence>
<dbReference type="InterPro" id="IPR050569">
    <property type="entry name" value="TAAR"/>
</dbReference>
<keyword evidence="4 9" id="KW-1133">Transmembrane helix</keyword>
<accession>E9H4V4</accession>
<keyword evidence="12" id="KW-1185">Reference proteome</keyword>
<dbReference type="GO" id="GO:0007268">
    <property type="term" value="P:chemical synaptic transmission"/>
    <property type="evidence" value="ECO:0000318"/>
    <property type="project" value="GO_Central"/>
</dbReference>
<evidence type="ECO:0000256" key="5">
    <source>
        <dbReference type="ARBA" id="ARBA00023040"/>
    </source>
</evidence>
<evidence type="ECO:0000256" key="2">
    <source>
        <dbReference type="ARBA" id="ARBA00022475"/>
    </source>
</evidence>
<keyword evidence="8" id="KW-0807">Transducer</keyword>
<evidence type="ECO:0000313" key="12">
    <source>
        <dbReference type="Proteomes" id="UP000000305"/>
    </source>
</evidence>
<organism evidence="11 12">
    <name type="scientific">Daphnia pulex</name>
    <name type="common">Water flea</name>
    <dbReference type="NCBI Taxonomy" id="6669"/>
    <lineage>
        <taxon>Eukaryota</taxon>
        <taxon>Metazoa</taxon>
        <taxon>Ecdysozoa</taxon>
        <taxon>Arthropoda</taxon>
        <taxon>Crustacea</taxon>
        <taxon>Branchiopoda</taxon>
        <taxon>Diplostraca</taxon>
        <taxon>Cladocera</taxon>
        <taxon>Anomopoda</taxon>
        <taxon>Daphniidae</taxon>
        <taxon>Daphnia</taxon>
    </lineage>
</organism>
<evidence type="ECO:0000259" key="10">
    <source>
        <dbReference type="PROSITE" id="PS50262"/>
    </source>
</evidence>
<evidence type="ECO:0000256" key="3">
    <source>
        <dbReference type="ARBA" id="ARBA00022692"/>
    </source>
</evidence>
<gene>
    <name evidence="11" type="ORF">DAPPUDRAFT_253452</name>
</gene>
<dbReference type="GO" id="GO:0030425">
    <property type="term" value="C:dendrite"/>
    <property type="evidence" value="ECO:0000318"/>
    <property type="project" value="GO_Central"/>
</dbReference>
<keyword evidence="5" id="KW-0297">G-protein coupled receptor</keyword>
<dbReference type="Gene3D" id="1.20.1070.10">
    <property type="entry name" value="Rhodopsin 7-helix transmembrane proteins"/>
    <property type="match status" value="1"/>
</dbReference>
<dbReference type="Proteomes" id="UP000000305">
    <property type="component" value="Unassembled WGS sequence"/>
</dbReference>
<dbReference type="InParanoid" id="E9H4V4"/>
<dbReference type="GO" id="GO:0007188">
    <property type="term" value="P:adenylate cyclase-modulating G protein-coupled receptor signaling pathway"/>
    <property type="evidence" value="ECO:0000318"/>
    <property type="project" value="GO_Central"/>
</dbReference>
<evidence type="ECO:0000256" key="7">
    <source>
        <dbReference type="ARBA" id="ARBA00023170"/>
    </source>
</evidence>
<dbReference type="GO" id="GO:0045202">
    <property type="term" value="C:synapse"/>
    <property type="evidence" value="ECO:0007669"/>
    <property type="project" value="GOC"/>
</dbReference>
<feature type="transmembrane region" description="Helical" evidence="9">
    <location>
        <begin position="60"/>
        <end position="82"/>
    </location>
</feature>
<dbReference type="GO" id="GO:0007187">
    <property type="term" value="P:G protein-coupled receptor signaling pathway, coupled to cyclic nucleotide second messenger"/>
    <property type="evidence" value="ECO:0000318"/>
    <property type="project" value="GO_Central"/>
</dbReference>
<dbReference type="EMBL" id="GL732592">
    <property type="protein sequence ID" value="EFX73287.1"/>
    <property type="molecule type" value="Genomic_DNA"/>
</dbReference>
<feature type="domain" description="G-protein coupled receptors family 1 profile" evidence="10">
    <location>
        <begin position="39"/>
        <end position="311"/>
    </location>
</feature>
<dbReference type="KEGG" id="dpx:DAPPUDRAFT_253452"/>
<keyword evidence="2" id="KW-1003">Cell membrane</keyword>
<evidence type="ECO:0000256" key="1">
    <source>
        <dbReference type="ARBA" id="ARBA00004651"/>
    </source>
</evidence>